<reference evidence="1 2" key="1">
    <citation type="submission" date="2023-10" db="EMBL/GenBank/DDBJ databases">
        <title>Draft genome sequence of Xylaria bambusicola isolate GMP-LS, the root and basal stem rot pathogen of sugarcane in Indonesia.</title>
        <authorList>
            <person name="Selvaraj P."/>
            <person name="Muralishankar V."/>
            <person name="Muruganantham S."/>
            <person name="Sp S."/>
            <person name="Haryani S."/>
            <person name="Lau K.J.X."/>
            <person name="Naqvi N.I."/>
        </authorList>
    </citation>
    <scope>NUCLEOTIDE SEQUENCE [LARGE SCALE GENOMIC DNA]</scope>
    <source>
        <strain evidence="1">GMP-LS</strain>
    </source>
</reference>
<protein>
    <submittedName>
        <fullName evidence="1">Uncharacterized protein</fullName>
    </submittedName>
</protein>
<dbReference type="AlphaFoldDB" id="A0AAN7V347"/>
<evidence type="ECO:0000313" key="2">
    <source>
        <dbReference type="Proteomes" id="UP001305414"/>
    </source>
</evidence>
<comment type="caution">
    <text evidence="1">The sequence shown here is derived from an EMBL/GenBank/DDBJ whole genome shotgun (WGS) entry which is preliminary data.</text>
</comment>
<proteinExistence type="predicted"/>
<dbReference type="EMBL" id="JAWHQM010000062">
    <property type="protein sequence ID" value="KAK5636089.1"/>
    <property type="molecule type" value="Genomic_DNA"/>
</dbReference>
<gene>
    <name evidence="1" type="ORF">RRF57_011801</name>
</gene>
<keyword evidence="2" id="KW-1185">Reference proteome</keyword>
<organism evidence="1 2">
    <name type="scientific">Xylaria bambusicola</name>
    <dbReference type="NCBI Taxonomy" id="326684"/>
    <lineage>
        <taxon>Eukaryota</taxon>
        <taxon>Fungi</taxon>
        <taxon>Dikarya</taxon>
        <taxon>Ascomycota</taxon>
        <taxon>Pezizomycotina</taxon>
        <taxon>Sordariomycetes</taxon>
        <taxon>Xylariomycetidae</taxon>
        <taxon>Xylariales</taxon>
        <taxon>Xylariaceae</taxon>
        <taxon>Xylaria</taxon>
    </lineage>
</organism>
<accession>A0AAN7V347</accession>
<evidence type="ECO:0000313" key="1">
    <source>
        <dbReference type="EMBL" id="KAK5636089.1"/>
    </source>
</evidence>
<name>A0AAN7V347_9PEZI</name>
<sequence>MGVGDLVGIVNPARFDGLGYATRASVGGVIADDGRLEKREVGIVGGESLEQAESAFATLVVNGLPRAGVPMLAGITVLSSIYLERRAVVCLSR</sequence>
<dbReference type="Proteomes" id="UP001305414">
    <property type="component" value="Unassembled WGS sequence"/>
</dbReference>